<proteinExistence type="predicted"/>
<accession>A0A0F9PY15</accession>
<gene>
    <name evidence="1" type="ORF">LCGC14_0772460</name>
</gene>
<reference evidence="1" key="1">
    <citation type="journal article" date="2015" name="Nature">
        <title>Complex archaea that bridge the gap between prokaryotes and eukaryotes.</title>
        <authorList>
            <person name="Spang A."/>
            <person name="Saw J.H."/>
            <person name="Jorgensen S.L."/>
            <person name="Zaremba-Niedzwiedzka K."/>
            <person name="Martijn J."/>
            <person name="Lind A.E."/>
            <person name="van Eijk R."/>
            <person name="Schleper C."/>
            <person name="Guy L."/>
            <person name="Ettema T.J."/>
        </authorList>
    </citation>
    <scope>NUCLEOTIDE SEQUENCE</scope>
</reference>
<dbReference type="AlphaFoldDB" id="A0A0F9PY15"/>
<name>A0A0F9PY15_9ZZZZ</name>
<organism evidence="1">
    <name type="scientific">marine sediment metagenome</name>
    <dbReference type="NCBI Taxonomy" id="412755"/>
    <lineage>
        <taxon>unclassified sequences</taxon>
        <taxon>metagenomes</taxon>
        <taxon>ecological metagenomes</taxon>
    </lineage>
</organism>
<feature type="non-terminal residue" evidence="1">
    <location>
        <position position="157"/>
    </location>
</feature>
<protein>
    <submittedName>
        <fullName evidence="1">Uncharacterized protein</fullName>
    </submittedName>
</protein>
<sequence>MHGRINLHGHPARIDALEFFVDFQDAAELQVERRRRDVRQIEIDAQAVLLDAQALGGADVEDFARGDVARHQVAVFRIALFEKVVSLGFGDLAGQAPILWFARDPQASAFAAGAFAHQAQLVGAGDGGGMDLDEFGVAVFGPRLEGAAGRVAGADHR</sequence>
<comment type="caution">
    <text evidence="1">The sequence shown here is derived from an EMBL/GenBank/DDBJ whole genome shotgun (WGS) entry which is preliminary data.</text>
</comment>
<evidence type="ECO:0000313" key="1">
    <source>
        <dbReference type="EMBL" id="KKN36540.1"/>
    </source>
</evidence>
<dbReference type="EMBL" id="LAZR01001958">
    <property type="protein sequence ID" value="KKN36540.1"/>
    <property type="molecule type" value="Genomic_DNA"/>
</dbReference>